<dbReference type="Gene3D" id="1.10.260.40">
    <property type="entry name" value="lambda repressor-like DNA-binding domains"/>
    <property type="match status" value="1"/>
</dbReference>
<dbReference type="GO" id="GO:0003677">
    <property type="term" value="F:DNA binding"/>
    <property type="evidence" value="ECO:0007669"/>
    <property type="project" value="InterPro"/>
</dbReference>
<dbReference type="OrthoDB" id="6901161at2"/>
<dbReference type="Pfam" id="PF13560">
    <property type="entry name" value="HTH_31"/>
    <property type="match status" value="1"/>
</dbReference>
<dbReference type="SMART" id="SM00530">
    <property type="entry name" value="HTH_XRE"/>
    <property type="match status" value="1"/>
</dbReference>
<accession>A0A0L0M8C6</accession>
<protein>
    <submittedName>
        <fullName evidence="2">Repressor</fullName>
    </submittedName>
</protein>
<dbReference type="PROSITE" id="PS50943">
    <property type="entry name" value="HTH_CROC1"/>
    <property type="match status" value="1"/>
</dbReference>
<sequence>MESFRAIGERLKWHRQQMKMTADEVAEAIGVSRALLHRYESGNIVKLETLEKFARVYGMSPSTLLGLGAEYLSDGFRFFERVASLEEKADRVSVVFGPLIYVLSSAGYDRSLARSLHDPQDIDPLTPAEGKRLLQVLERRKAIFRFRQPAMVNIVPLSRIERYLANGLAVTADKPYAERAELRREAAREIGHMADLIASPPMHVQIGLTTQPLPTSGYQIIHAEGRRYLVNSPFRIGQPTNLRYGVGTITEDPEALDKHDHLTSTLWHASLKGSQAENELRRLIKKCSD</sequence>
<evidence type="ECO:0000313" key="2">
    <source>
        <dbReference type="EMBL" id="KND58593.1"/>
    </source>
</evidence>
<dbReference type="EMBL" id="LFJJ01000176">
    <property type="protein sequence ID" value="KND58593.1"/>
    <property type="molecule type" value="Genomic_DNA"/>
</dbReference>
<dbReference type="SUPFAM" id="SSF47413">
    <property type="entry name" value="lambda repressor-like DNA-binding domains"/>
    <property type="match status" value="1"/>
</dbReference>
<dbReference type="InterPro" id="IPR010982">
    <property type="entry name" value="Lambda_DNA-bd_dom_sf"/>
</dbReference>
<feature type="domain" description="HTH cro/C1-type" evidence="1">
    <location>
        <begin position="15"/>
        <end position="64"/>
    </location>
</feature>
<evidence type="ECO:0000259" key="1">
    <source>
        <dbReference type="PROSITE" id="PS50943"/>
    </source>
</evidence>
<name>A0A0L0M8C6_9BURK</name>
<dbReference type="Proteomes" id="UP000036959">
    <property type="component" value="Unassembled WGS sequence"/>
</dbReference>
<dbReference type="CDD" id="cd00093">
    <property type="entry name" value="HTH_XRE"/>
    <property type="match status" value="1"/>
</dbReference>
<keyword evidence="3" id="KW-1185">Reference proteome</keyword>
<dbReference type="AlphaFoldDB" id="A0A0L0M8C6"/>
<proteinExistence type="predicted"/>
<comment type="caution">
    <text evidence="2">The sequence shown here is derived from an EMBL/GenBank/DDBJ whole genome shotgun (WGS) entry which is preliminary data.</text>
</comment>
<gene>
    <name evidence="2" type="ORF">BVER_06340c</name>
</gene>
<dbReference type="PATRIC" id="fig|242163.4.peg.2166"/>
<reference evidence="3" key="1">
    <citation type="submission" date="2015-06" db="EMBL/GenBank/DDBJ databases">
        <title>Comparative genomics of Burkholderia leaf nodule symbionts.</title>
        <authorList>
            <person name="Carlier A."/>
            <person name="Eberl L."/>
            <person name="Pinto-Carbo M."/>
        </authorList>
    </citation>
    <scope>NUCLEOTIDE SEQUENCE [LARGE SCALE GENOMIC DNA]</scope>
    <source>
        <strain evidence="3">UZHbot4</strain>
    </source>
</reference>
<organism evidence="2 3">
    <name type="scientific">Candidatus Burkholderia verschuerenii</name>
    <dbReference type="NCBI Taxonomy" id="242163"/>
    <lineage>
        <taxon>Bacteria</taxon>
        <taxon>Pseudomonadati</taxon>
        <taxon>Pseudomonadota</taxon>
        <taxon>Betaproteobacteria</taxon>
        <taxon>Burkholderiales</taxon>
        <taxon>Burkholderiaceae</taxon>
        <taxon>Burkholderia</taxon>
    </lineage>
</organism>
<dbReference type="InterPro" id="IPR001387">
    <property type="entry name" value="Cro/C1-type_HTH"/>
</dbReference>
<evidence type="ECO:0000313" key="3">
    <source>
        <dbReference type="Proteomes" id="UP000036959"/>
    </source>
</evidence>
<dbReference type="RefSeq" id="WP_050455258.1">
    <property type="nucleotide sequence ID" value="NZ_LFJJ01000176.1"/>
</dbReference>